<dbReference type="PROSITE" id="PS50097">
    <property type="entry name" value="BTB"/>
    <property type="match status" value="1"/>
</dbReference>
<dbReference type="CDD" id="cd18186">
    <property type="entry name" value="BTB_POZ_ZBTB_KLHL-like"/>
    <property type="match status" value="1"/>
</dbReference>
<evidence type="ECO:0000313" key="3">
    <source>
        <dbReference type="Proteomes" id="UP000714618"/>
    </source>
</evidence>
<reference evidence="2" key="1">
    <citation type="submission" date="2020-06" db="EMBL/GenBank/DDBJ databases">
        <authorList>
            <person name="Onetto C."/>
        </authorList>
    </citation>
    <scope>NUCLEOTIDE SEQUENCE</scope>
</reference>
<proteinExistence type="predicted"/>
<dbReference type="InterPro" id="IPR000210">
    <property type="entry name" value="BTB/POZ_dom"/>
</dbReference>
<evidence type="ECO:0000313" key="2">
    <source>
        <dbReference type="EMBL" id="CAD0100292.1"/>
    </source>
</evidence>
<feature type="domain" description="BTB" evidence="1">
    <location>
        <begin position="5"/>
        <end position="73"/>
    </location>
</feature>
<organism evidence="2 3">
    <name type="scientific">Aureobasidium mustum</name>
    <dbReference type="NCBI Taxonomy" id="2773714"/>
    <lineage>
        <taxon>Eukaryota</taxon>
        <taxon>Fungi</taxon>
        <taxon>Dikarya</taxon>
        <taxon>Ascomycota</taxon>
        <taxon>Pezizomycotina</taxon>
        <taxon>Dothideomycetes</taxon>
        <taxon>Dothideomycetidae</taxon>
        <taxon>Dothideales</taxon>
        <taxon>Saccotheciaceae</taxon>
        <taxon>Aureobasidium</taxon>
    </lineage>
</organism>
<protein>
    <recommendedName>
        <fullName evidence="1">BTB domain-containing protein</fullName>
    </recommendedName>
</protein>
<dbReference type="InterPro" id="IPR011333">
    <property type="entry name" value="SKP1/BTB/POZ_sf"/>
</dbReference>
<dbReference type="OrthoDB" id="194443at2759"/>
<dbReference type="AlphaFoldDB" id="A0A9N8PM23"/>
<dbReference type="Proteomes" id="UP000714618">
    <property type="component" value="Unassembled WGS sequence"/>
</dbReference>
<accession>A0A9N8PM23</accession>
<comment type="caution">
    <text evidence="2">The sequence shown here is derived from an EMBL/GenBank/DDBJ whole genome shotgun (WGS) entry which is preliminary data.</text>
</comment>
<name>A0A9N8PM23_9PEZI</name>
<keyword evidence="3" id="KW-1185">Reference proteome</keyword>
<evidence type="ECO:0000259" key="1">
    <source>
        <dbReference type="PROSITE" id="PS50097"/>
    </source>
</evidence>
<dbReference type="Gene3D" id="3.30.710.10">
    <property type="entry name" value="Potassium Channel Kv1.1, Chain A"/>
    <property type="match status" value="1"/>
</dbReference>
<gene>
    <name evidence="2" type="ORF">AWRI4233_LOCUS9117</name>
</gene>
<sequence length="220" mass="24950">MKSPETIKLASTKDGVVVSIHKGLLCFFSSYYAAALNGNFLEAEKDRFEVGLSGAQLQAFAEWIYTGTFNVHDREDEFLFISLYIFADLVDIIALRRSAISHIADLSIVSWSMVELILKNVTQNSPLRRHVSDNYIAHWMPTTDANRPRLPDSQTDSVYLVAHSNFMFELLKGVALRKVSADDATKCPCCNDLCKYHEHESDEEREASMLMRMIQLVATY</sequence>
<dbReference type="EMBL" id="CAIJEO010000011">
    <property type="protein sequence ID" value="CAD0100292.1"/>
    <property type="molecule type" value="Genomic_DNA"/>
</dbReference>
<dbReference type="SUPFAM" id="SSF54695">
    <property type="entry name" value="POZ domain"/>
    <property type="match status" value="1"/>
</dbReference>